<comment type="caution">
    <text evidence="1">The sequence shown here is derived from an EMBL/GenBank/DDBJ whole genome shotgun (WGS) entry which is preliminary data.</text>
</comment>
<gene>
    <name evidence="1" type="ORF">ACFOES_15440</name>
</gene>
<dbReference type="Proteomes" id="UP001595443">
    <property type="component" value="Unassembled WGS sequence"/>
</dbReference>
<protein>
    <submittedName>
        <fullName evidence="1">Uncharacterized protein</fullName>
    </submittedName>
</protein>
<evidence type="ECO:0000313" key="2">
    <source>
        <dbReference type="Proteomes" id="UP001595443"/>
    </source>
</evidence>
<proteinExistence type="predicted"/>
<dbReference type="EMBL" id="JBHRSK010000013">
    <property type="protein sequence ID" value="MFC2969494.1"/>
    <property type="molecule type" value="Genomic_DNA"/>
</dbReference>
<keyword evidence="2" id="KW-1185">Reference proteome</keyword>
<sequence length="188" mass="20889">MTILLHDGRLKFVRLEIASAEIPILLESHRKNWEAPGRLEAEGQALIASDFPVPRAAKFAADVIRWGGGHRFVGRFNQKNPPERIAVSLQHSEMLLEQDKPAEAVEVLRQLNQLGQSFASKMVRFLAPEKAVIFDSVIRGALGYAETAGGYEAFLSDCRTILNTVAEDHPHLRICDIEAAVFAKLQGY</sequence>
<reference evidence="2" key="1">
    <citation type="journal article" date="2019" name="Int. J. Syst. Evol. Microbiol.">
        <title>The Global Catalogue of Microorganisms (GCM) 10K type strain sequencing project: providing services to taxonomists for standard genome sequencing and annotation.</title>
        <authorList>
            <consortium name="The Broad Institute Genomics Platform"/>
            <consortium name="The Broad Institute Genome Sequencing Center for Infectious Disease"/>
            <person name="Wu L."/>
            <person name="Ma J."/>
        </authorList>
    </citation>
    <scope>NUCLEOTIDE SEQUENCE [LARGE SCALE GENOMIC DNA]</scope>
    <source>
        <strain evidence="2">KCTC 62192</strain>
    </source>
</reference>
<dbReference type="RefSeq" id="WP_377834203.1">
    <property type="nucleotide sequence ID" value="NZ_JBHRSK010000013.1"/>
</dbReference>
<name>A0ABV7AJC8_9RHOB</name>
<organism evidence="1 2">
    <name type="scientific">Acidimangrovimonas pyrenivorans</name>
    <dbReference type="NCBI Taxonomy" id="2030798"/>
    <lineage>
        <taxon>Bacteria</taxon>
        <taxon>Pseudomonadati</taxon>
        <taxon>Pseudomonadota</taxon>
        <taxon>Alphaproteobacteria</taxon>
        <taxon>Rhodobacterales</taxon>
        <taxon>Paracoccaceae</taxon>
        <taxon>Acidimangrovimonas</taxon>
    </lineage>
</organism>
<evidence type="ECO:0000313" key="1">
    <source>
        <dbReference type="EMBL" id="MFC2969494.1"/>
    </source>
</evidence>
<accession>A0ABV7AJC8</accession>